<name>A0ABU2WT27_9ACTN</name>
<dbReference type="InterPro" id="IPR006311">
    <property type="entry name" value="TAT_signal"/>
</dbReference>
<dbReference type="PROSITE" id="PS51318">
    <property type="entry name" value="TAT"/>
    <property type="match status" value="1"/>
</dbReference>
<dbReference type="InterPro" id="IPR050570">
    <property type="entry name" value="Cell_wall_metabolism_enzyme"/>
</dbReference>
<keyword evidence="2" id="KW-0378">Hydrolase</keyword>
<dbReference type="EMBL" id="JAVRFL010000008">
    <property type="protein sequence ID" value="MDT0529051.1"/>
    <property type="molecule type" value="Genomic_DNA"/>
</dbReference>
<gene>
    <name evidence="2" type="ORF">RM555_08595</name>
</gene>
<dbReference type="Gene3D" id="2.70.70.10">
    <property type="entry name" value="Glucose Permease (Domain IIA)"/>
    <property type="match status" value="1"/>
</dbReference>
<evidence type="ECO:0000313" key="3">
    <source>
        <dbReference type="Proteomes" id="UP001180973"/>
    </source>
</evidence>
<keyword evidence="3" id="KW-1185">Reference proteome</keyword>
<dbReference type="GO" id="GO:0016787">
    <property type="term" value="F:hydrolase activity"/>
    <property type="evidence" value="ECO:0007669"/>
    <property type="project" value="UniProtKB-KW"/>
</dbReference>
<dbReference type="InterPro" id="IPR011055">
    <property type="entry name" value="Dup_hybrid_motif"/>
</dbReference>
<dbReference type="PANTHER" id="PTHR21666">
    <property type="entry name" value="PEPTIDASE-RELATED"/>
    <property type="match status" value="1"/>
</dbReference>
<evidence type="ECO:0000313" key="2">
    <source>
        <dbReference type="EMBL" id="MDT0529051.1"/>
    </source>
</evidence>
<dbReference type="EC" id="3.4.-.-" evidence="2"/>
<comment type="caution">
    <text evidence="2">The sequence shown here is derived from an EMBL/GenBank/DDBJ whole genome shotgun (WGS) entry which is preliminary data.</text>
</comment>
<dbReference type="RefSeq" id="WP_311411229.1">
    <property type="nucleotide sequence ID" value="NZ_JAVRFL010000008.1"/>
</dbReference>
<dbReference type="PANTHER" id="PTHR21666:SF270">
    <property type="entry name" value="MUREIN HYDROLASE ACTIVATOR ENVC"/>
    <property type="match status" value="1"/>
</dbReference>
<dbReference type="Proteomes" id="UP001180973">
    <property type="component" value="Unassembled WGS sequence"/>
</dbReference>
<dbReference type="SUPFAM" id="SSF51261">
    <property type="entry name" value="Duplicated hybrid motif"/>
    <property type="match status" value="1"/>
</dbReference>
<reference evidence="2" key="1">
    <citation type="submission" date="2023-09" db="EMBL/GenBank/DDBJ databases">
        <title>30 novel species of actinomycetes from the DSMZ collection.</title>
        <authorList>
            <person name="Nouioui I."/>
        </authorList>
    </citation>
    <scope>NUCLEOTIDE SEQUENCE</scope>
    <source>
        <strain evidence="2">DSM 115977</strain>
    </source>
</reference>
<organism evidence="2 3">
    <name type="scientific">Micromonospora reichwaldensis</name>
    <dbReference type="NCBI Taxonomy" id="3075516"/>
    <lineage>
        <taxon>Bacteria</taxon>
        <taxon>Bacillati</taxon>
        <taxon>Actinomycetota</taxon>
        <taxon>Actinomycetes</taxon>
        <taxon>Micromonosporales</taxon>
        <taxon>Micromonosporaceae</taxon>
        <taxon>Micromonospora</taxon>
    </lineage>
</organism>
<proteinExistence type="predicted"/>
<evidence type="ECO:0000259" key="1">
    <source>
        <dbReference type="Pfam" id="PF01551"/>
    </source>
</evidence>
<feature type="domain" description="M23ase beta-sheet core" evidence="1">
    <location>
        <begin position="77"/>
        <end position="166"/>
    </location>
</feature>
<dbReference type="Pfam" id="PF01551">
    <property type="entry name" value="Peptidase_M23"/>
    <property type="match status" value="1"/>
</dbReference>
<dbReference type="CDD" id="cd12797">
    <property type="entry name" value="M23_peptidase"/>
    <property type="match status" value="1"/>
</dbReference>
<protein>
    <submittedName>
        <fullName evidence="2">M23 family metallopeptidase</fullName>
        <ecNumber evidence="2">3.4.-.-</ecNumber>
    </submittedName>
</protein>
<accession>A0ABU2WT27</accession>
<dbReference type="InterPro" id="IPR016047">
    <property type="entry name" value="M23ase_b-sheet_dom"/>
</dbReference>
<sequence>MNQHDGSGCCGGGDEGAPGISRRGVLRAAAWGAGAMTVGGVLIPGTAHAAPTIYNPFTAYPVTDTWEGHLRRGSLGGIDYGMGVGTALPACGAGTIQNIPYNGTGGHTVTIHHGDGYRSQYMHLSQFSLADGASVGAGTVVGRSGGAAGAPGSGSSTGPHLHWHMIDPSGTRISPLVYIAQNPGQQSRQVFEAPSFNGWQALPISGSAGAVTGSAVATIGVSTTKIVYTLNGGRIFEAASNAGWRNLWTGVSGAQGTALAALSWKGVKLVYSVVGGAVHEASSGNGWRNISTGITGVSSSSIAAIEIDGIKYVYSIVGGLVHEASSANGWRNISTGIPGSAVAAIAAGTTKIVYTLNGGRIFEAASNAGWRNLWTGVSGAQGTALAALHYNGTKLVYSVTGGYVHETASNTGWRNLNSGVRGSTAAVLAVGNNKYIYAA</sequence>